<dbReference type="EMBL" id="VZZJ01000006">
    <property type="protein sequence ID" value="KAB1073985.1"/>
    <property type="molecule type" value="Genomic_DNA"/>
</dbReference>
<evidence type="ECO:0000313" key="2">
    <source>
        <dbReference type="Proteomes" id="UP000441523"/>
    </source>
</evidence>
<organism evidence="1 2">
    <name type="scientific">Methylobacterium planeticum</name>
    <dbReference type="NCBI Taxonomy" id="2615211"/>
    <lineage>
        <taxon>Bacteria</taxon>
        <taxon>Pseudomonadati</taxon>
        <taxon>Pseudomonadota</taxon>
        <taxon>Alphaproteobacteria</taxon>
        <taxon>Hyphomicrobiales</taxon>
        <taxon>Methylobacteriaceae</taxon>
        <taxon>Methylobacterium</taxon>
    </lineage>
</organism>
<gene>
    <name evidence="1" type="ORF">F6X51_09690</name>
</gene>
<dbReference type="Proteomes" id="UP000441523">
    <property type="component" value="Unassembled WGS sequence"/>
</dbReference>
<accession>A0A6N6MTZ4</accession>
<dbReference type="AlphaFoldDB" id="A0A6N6MTZ4"/>
<evidence type="ECO:0000313" key="1">
    <source>
        <dbReference type="EMBL" id="KAB1073985.1"/>
    </source>
</evidence>
<name>A0A6N6MTZ4_9HYPH</name>
<reference evidence="1 2" key="1">
    <citation type="submission" date="2019-09" db="EMBL/GenBank/DDBJ databases">
        <title>YIM 132548 draft genome.</title>
        <authorList>
            <person name="Jiang L."/>
        </authorList>
    </citation>
    <scope>NUCLEOTIDE SEQUENCE [LARGE SCALE GENOMIC DNA]</scope>
    <source>
        <strain evidence="1 2">YIM 132548</strain>
    </source>
</reference>
<comment type="caution">
    <text evidence="1">The sequence shown here is derived from an EMBL/GenBank/DDBJ whole genome shotgun (WGS) entry which is preliminary data.</text>
</comment>
<keyword evidence="2" id="KW-1185">Reference proteome</keyword>
<dbReference type="RefSeq" id="WP_150963029.1">
    <property type="nucleotide sequence ID" value="NZ_VZZJ01000006.1"/>
</dbReference>
<protein>
    <submittedName>
        <fullName evidence="1">Uncharacterized protein</fullName>
    </submittedName>
</protein>
<sequence length="74" mass="8332">MSSSAFNVFHRKTEPDLHCAIRQGRPVPIFIAEQDWEFGGTLNPDEARQPGFRVRAAEAADRLLGFYLFQALPA</sequence>
<proteinExistence type="predicted"/>